<dbReference type="EMBL" id="JAKLTY010000004">
    <property type="protein sequence ID" value="MCG2626345.1"/>
    <property type="molecule type" value="Genomic_DNA"/>
</dbReference>
<proteinExistence type="predicted"/>
<dbReference type="Proteomes" id="UP001139054">
    <property type="component" value="Unassembled WGS sequence"/>
</dbReference>
<organism evidence="1 2">
    <name type="scientific">Bradyrhizobium zhengyangense</name>
    <dbReference type="NCBI Taxonomy" id="2911009"/>
    <lineage>
        <taxon>Bacteria</taxon>
        <taxon>Pseudomonadati</taxon>
        <taxon>Pseudomonadota</taxon>
        <taxon>Alphaproteobacteria</taxon>
        <taxon>Hyphomicrobiales</taxon>
        <taxon>Nitrobacteraceae</taxon>
        <taxon>Bradyrhizobium</taxon>
    </lineage>
</organism>
<accession>A0A9X1R7C5</accession>
<gene>
    <name evidence="1" type="ORF">L6654_06870</name>
</gene>
<comment type="caution">
    <text evidence="1">The sequence shown here is derived from an EMBL/GenBank/DDBJ whole genome shotgun (WGS) entry which is preliminary data.</text>
</comment>
<reference evidence="1" key="1">
    <citation type="submission" date="2022-01" db="EMBL/GenBank/DDBJ databases">
        <title>Genome sequnece data of strain Bradyrhizobium sp. nov.</title>
        <authorList>
            <person name="Zhang J."/>
        </authorList>
    </citation>
    <scope>NUCLEOTIDE SEQUENCE</scope>
    <source>
        <strain evidence="1">WYCCWR 13023</strain>
    </source>
</reference>
<name>A0A9X1R7C5_9BRAD</name>
<evidence type="ECO:0000313" key="1">
    <source>
        <dbReference type="EMBL" id="MCG2626345.1"/>
    </source>
</evidence>
<protein>
    <submittedName>
        <fullName evidence="1">Uncharacterized protein</fullName>
    </submittedName>
</protein>
<dbReference type="RefSeq" id="WP_237890137.1">
    <property type="nucleotide sequence ID" value="NZ_JAKLTY010000004.1"/>
</dbReference>
<dbReference type="AlphaFoldDB" id="A0A9X1R7C5"/>
<evidence type="ECO:0000313" key="2">
    <source>
        <dbReference type="Proteomes" id="UP001139054"/>
    </source>
</evidence>
<sequence>MPIFTAAAAFAAAFDFAVGFGGETQISRFRHGWMLLKMVAFAFLKITAI</sequence>